<dbReference type="SUPFAM" id="SSF52540">
    <property type="entry name" value="P-loop containing nucleoside triphosphate hydrolases"/>
    <property type="match status" value="1"/>
</dbReference>
<name>A0ABS1TGN0_9CLOT</name>
<evidence type="ECO:0000313" key="2">
    <source>
        <dbReference type="EMBL" id="MBL4937474.1"/>
    </source>
</evidence>
<comment type="caution">
    <text evidence="2">The sequence shown here is derived from an EMBL/GenBank/DDBJ whole genome shotgun (WGS) entry which is preliminary data.</text>
</comment>
<dbReference type="EMBL" id="JAESWC010000014">
    <property type="protein sequence ID" value="MBL4937474.1"/>
    <property type="molecule type" value="Genomic_DNA"/>
</dbReference>
<reference evidence="2 3" key="1">
    <citation type="submission" date="2021-01" db="EMBL/GenBank/DDBJ databases">
        <title>Genome public.</title>
        <authorList>
            <person name="Liu C."/>
            <person name="Sun Q."/>
        </authorList>
    </citation>
    <scope>NUCLEOTIDE SEQUENCE [LARGE SCALE GENOMIC DNA]</scope>
    <source>
        <strain evidence="2 3">YIM B02515</strain>
    </source>
</reference>
<dbReference type="Pfam" id="PF14491">
    <property type="entry name" value="DUF4435"/>
    <property type="match status" value="1"/>
</dbReference>
<feature type="domain" description="DUF4435" evidence="1">
    <location>
        <begin position="301"/>
        <end position="503"/>
    </location>
</feature>
<dbReference type="InterPro" id="IPR027417">
    <property type="entry name" value="P-loop_NTPase"/>
</dbReference>
<dbReference type="Proteomes" id="UP000632377">
    <property type="component" value="Unassembled WGS sequence"/>
</dbReference>
<gene>
    <name evidence="2" type="ORF">JK636_17270</name>
</gene>
<dbReference type="PANTHER" id="PTHR43581">
    <property type="entry name" value="ATP/GTP PHOSPHATASE"/>
    <property type="match status" value="1"/>
</dbReference>
<dbReference type="InterPro" id="IPR051396">
    <property type="entry name" value="Bact_Antivir_Def_Nuclease"/>
</dbReference>
<dbReference type="InterPro" id="IPR029492">
    <property type="entry name" value="DUF4435"/>
</dbReference>
<keyword evidence="3" id="KW-1185">Reference proteome</keyword>
<dbReference type="Gene3D" id="3.40.50.300">
    <property type="entry name" value="P-loop containing nucleotide triphosphate hydrolases"/>
    <property type="match status" value="1"/>
</dbReference>
<accession>A0ABS1TGN0</accession>
<protein>
    <submittedName>
        <fullName evidence="2">DUF4435 domain-containing protein</fullName>
    </submittedName>
</protein>
<organism evidence="2 3">
    <name type="scientific">Clostridium rhizosphaerae</name>
    <dbReference type="NCBI Taxonomy" id="2803861"/>
    <lineage>
        <taxon>Bacteria</taxon>
        <taxon>Bacillati</taxon>
        <taxon>Bacillota</taxon>
        <taxon>Clostridia</taxon>
        <taxon>Eubacteriales</taxon>
        <taxon>Clostridiaceae</taxon>
        <taxon>Clostridium</taxon>
    </lineage>
</organism>
<evidence type="ECO:0000313" key="3">
    <source>
        <dbReference type="Proteomes" id="UP000632377"/>
    </source>
</evidence>
<dbReference type="PANTHER" id="PTHR43581:SF4">
    <property type="entry name" value="ATP_GTP PHOSPHATASE"/>
    <property type="match status" value="1"/>
</dbReference>
<evidence type="ECO:0000259" key="1">
    <source>
        <dbReference type="Pfam" id="PF14491"/>
    </source>
</evidence>
<sequence>METINIKFPNGESKQFEKGKPIVVLGSNGAGKTRFSVKIEELNDNNYRNFYNSDNFLVHRLSAQKSLQLSDNIIIKGLDVSEKEAFIGDSSQYSVKLGSRFNNNPATSFLNDYDKMLSLFFARNNKQTEEYYEKCRKAQAENKPSPIADESMKEQAESIWKYLLPNRQIDLSGNEVHAQTNESRYHGKEMSDGERVILYMIVQCLSVKSNSLIIIDEPELHIHKAILNKLWDKLEELRQDCVFMYITHDLDFAVSRNVDEVLWVKSFNGLDKWEYEFLLINEYSDLPEGLIFEIIGTQKKVIFVEGTKDSLDYLIYQELYKDHDYHVIPCGGCSQVINYVKAKKGYSKFNHIEVYGIIDRDFRPQNEIDSLKDNGIYAIDVAEVENLFIVPELLDFMEAHLGCQGGTAENVKNLIIEIFKEQKPKQIQEAFVKEINHQLNIIKFDEKVTKEKIKENINNKFSIENINSIYESKCYLFDQAQDYKSIIKLFNFKELSKCADSKYGLQKGQYRQKIINLLKRSGNIETKKKIIDAVKTYIPSLI</sequence>
<dbReference type="RefSeq" id="WP_202750222.1">
    <property type="nucleotide sequence ID" value="NZ_JAESWC010000014.1"/>
</dbReference>
<proteinExistence type="predicted"/>